<accession>A0ABZ0QN33</accession>
<gene>
    <name evidence="1" type="ORF">Q5761_09830</name>
</gene>
<reference evidence="1 2" key="1">
    <citation type="submission" date="2023-08" db="EMBL/GenBank/DDBJ databases">
        <title>Genome sequence of Thermaerobacter compostii strain Ins1, a spore-forming filamentous bacterium isolated from a deep geothermal reservoir.</title>
        <authorList>
            <person name="Bregnard D."/>
            <person name="Gonzalez D."/>
            <person name="Junier P."/>
        </authorList>
    </citation>
    <scope>NUCLEOTIDE SEQUENCE [LARGE SCALE GENOMIC DNA]</scope>
    <source>
        <strain evidence="1 2">Ins1</strain>
    </source>
</reference>
<organism evidence="1 2">
    <name type="scientific">Thermaerobacter composti</name>
    <dbReference type="NCBI Taxonomy" id="554949"/>
    <lineage>
        <taxon>Bacteria</taxon>
        <taxon>Bacillati</taxon>
        <taxon>Bacillota</taxon>
        <taxon>Clostridia</taxon>
        <taxon>Eubacteriales</taxon>
        <taxon>Clostridiales Family XVII. Incertae Sedis</taxon>
        <taxon>Thermaerobacter</taxon>
    </lineage>
</organism>
<keyword evidence="2" id="KW-1185">Reference proteome</keyword>
<proteinExistence type="predicted"/>
<dbReference type="EMBL" id="CP132508">
    <property type="protein sequence ID" value="WPD18649.1"/>
    <property type="molecule type" value="Genomic_DNA"/>
</dbReference>
<name>A0ABZ0QN33_9FIRM</name>
<sequence>MSEVLPPNVWFFPDARADLGRLDRSQRVLVLRAIVKIARAPDQVGKPLGHLAGLNLAGFRSVYVDRKRIRIVWKVAETGVVQIAVIAAVAERDGLVVYRTAAQRREAIDAWILKRIESSSNPRRQSH</sequence>
<evidence type="ECO:0000313" key="1">
    <source>
        <dbReference type="EMBL" id="WPD18649.1"/>
    </source>
</evidence>
<evidence type="ECO:0008006" key="3">
    <source>
        <dbReference type="Google" id="ProtNLM"/>
    </source>
</evidence>
<dbReference type="Gene3D" id="3.30.2310.20">
    <property type="entry name" value="RelE-like"/>
    <property type="match status" value="1"/>
</dbReference>
<protein>
    <recommendedName>
        <fullName evidence="3">Addiction module toxin RelE</fullName>
    </recommendedName>
</protein>
<dbReference type="SUPFAM" id="SSF143011">
    <property type="entry name" value="RelE-like"/>
    <property type="match status" value="1"/>
</dbReference>
<dbReference type="Proteomes" id="UP001304683">
    <property type="component" value="Chromosome"/>
</dbReference>
<evidence type="ECO:0000313" key="2">
    <source>
        <dbReference type="Proteomes" id="UP001304683"/>
    </source>
</evidence>
<dbReference type="RefSeq" id="WP_318750464.1">
    <property type="nucleotide sequence ID" value="NZ_CP132508.1"/>
</dbReference>
<dbReference type="InterPro" id="IPR035093">
    <property type="entry name" value="RelE/ParE_toxin_dom_sf"/>
</dbReference>